<reference evidence="2 3" key="1">
    <citation type="submission" date="2016-10" db="EMBL/GenBank/DDBJ databases">
        <authorList>
            <person name="de Groot N.N."/>
        </authorList>
    </citation>
    <scope>NUCLEOTIDE SEQUENCE [LARGE SCALE GENOMIC DNA]</scope>
    <source>
        <strain evidence="2 3">DSM 26880</strain>
    </source>
</reference>
<dbReference type="AlphaFoldDB" id="A0A1H3FX07"/>
<name>A0A1H3FX07_9RHOB</name>
<accession>A0A1H3FX07</accession>
<evidence type="ECO:0000313" key="3">
    <source>
        <dbReference type="Proteomes" id="UP000199286"/>
    </source>
</evidence>
<keyword evidence="1" id="KW-0732">Signal</keyword>
<sequence length="173" mass="19101">MPLRLIAAFALLMSLAACASLSEKECLAGNWEEIGQRDGRAGRTADFIVNHAKACADTGVTPDRAAWERGRQAGLTAYCTPLNAYEVGRSGARLSPVCPAARLPVLEQANARGRRYHHLTEEIRDLRREADDIRARIVAADDPATRGALLSRLNLLDLRRHMLETRRNAVARF</sequence>
<evidence type="ECO:0000256" key="1">
    <source>
        <dbReference type="SAM" id="SignalP"/>
    </source>
</evidence>
<proteinExistence type="predicted"/>
<dbReference type="STRING" id="321339.SAMN05444340_10225"/>
<dbReference type="PROSITE" id="PS51257">
    <property type="entry name" value="PROKAR_LIPOPROTEIN"/>
    <property type="match status" value="1"/>
</dbReference>
<gene>
    <name evidence="2" type="ORF">SAMN05444340_10225</name>
</gene>
<feature type="chain" id="PRO_5011518864" description="DUF2799 domain-containing protein" evidence="1">
    <location>
        <begin position="20"/>
        <end position="173"/>
    </location>
</feature>
<dbReference type="Proteomes" id="UP000199286">
    <property type="component" value="Unassembled WGS sequence"/>
</dbReference>
<protein>
    <recommendedName>
        <fullName evidence="4">DUF2799 domain-containing protein</fullName>
    </recommendedName>
</protein>
<keyword evidence="3" id="KW-1185">Reference proteome</keyword>
<dbReference type="EMBL" id="FNPF01000002">
    <property type="protein sequence ID" value="SDX95496.1"/>
    <property type="molecule type" value="Genomic_DNA"/>
</dbReference>
<organism evidence="2 3">
    <name type="scientific">Citreimonas salinaria</name>
    <dbReference type="NCBI Taxonomy" id="321339"/>
    <lineage>
        <taxon>Bacteria</taxon>
        <taxon>Pseudomonadati</taxon>
        <taxon>Pseudomonadota</taxon>
        <taxon>Alphaproteobacteria</taxon>
        <taxon>Rhodobacterales</taxon>
        <taxon>Roseobacteraceae</taxon>
        <taxon>Citreimonas</taxon>
    </lineage>
</organism>
<dbReference type="RefSeq" id="WP_089878818.1">
    <property type="nucleotide sequence ID" value="NZ_FNPF01000002.1"/>
</dbReference>
<evidence type="ECO:0008006" key="4">
    <source>
        <dbReference type="Google" id="ProtNLM"/>
    </source>
</evidence>
<evidence type="ECO:0000313" key="2">
    <source>
        <dbReference type="EMBL" id="SDX95496.1"/>
    </source>
</evidence>
<feature type="signal peptide" evidence="1">
    <location>
        <begin position="1"/>
        <end position="19"/>
    </location>
</feature>
<dbReference type="InterPro" id="IPR021242">
    <property type="entry name" value="DUF2799"/>
</dbReference>
<dbReference type="OrthoDB" id="5917215at2"/>
<dbReference type="Pfam" id="PF10973">
    <property type="entry name" value="DUF2799"/>
    <property type="match status" value="1"/>
</dbReference>